<dbReference type="RefSeq" id="WP_139373678.1">
    <property type="nucleotide sequence ID" value="NZ_FUWJ01000001.1"/>
</dbReference>
<evidence type="ECO:0000313" key="3">
    <source>
        <dbReference type="Proteomes" id="UP000190092"/>
    </source>
</evidence>
<reference evidence="3" key="1">
    <citation type="submission" date="2017-02" db="EMBL/GenBank/DDBJ databases">
        <authorList>
            <person name="Varghese N."/>
            <person name="Submissions S."/>
        </authorList>
    </citation>
    <scope>NUCLEOTIDE SEQUENCE [LARGE SCALE GENOMIC DNA]</scope>
    <source>
        <strain evidence="3">ATCC 27094</strain>
    </source>
</reference>
<evidence type="ECO:0000313" key="2">
    <source>
        <dbReference type="EMBL" id="SJZ30938.1"/>
    </source>
</evidence>
<name>A0A1T4JLD2_9HYPH</name>
<gene>
    <name evidence="2" type="ORF">SAMN02745126_00100</name>
</gene>
<sequence>MAQAPTDGGNAPARQYPPRMTRSQPQLATAYAPGSVFTWEGGKGACLSVPIEGAAIDFSGRPTRREQIIESLQEFCQNWLARGMQITRGTPNVPVYETQLLDGCFHNPMRQGHASVDIATDRFDFLRPERIGYLPGPLVYRCDTCAIVREYVSPAHQVAEPLAQTCPAEGNHPAHDSRWRQLDVVYAHWSGAIEGLSPYRNTMDANGEVRKIPRCQCGAENFRLIKQGNQFSRWRFVCTGCSAQKEVYQTDPFSLTLLKPRIDAGVPHQWSEINMIPVSYRASPVYYVQTARFIVFDNDPEVITLMSPTREDELASRVALLHGFAGTDPSDDSIREQLQRNGQGAIFGTYQSFRAQEVDARARDDATASVWSDAARNLLQSWYDTGLVAREVSASPELAARVHERSHYARRYDPIRSTIEHDALRRRKVNLAGEAANLKVAHADLCAEYESADLQRAYERRVTDDLSRAGVEEARLIRSLDMVEFSFGYSRVSSTPETTQKDRRMPVRLMGFPPLPNNRRPIYVIEQQNEALYIQLNAQMVGAFLQQNGVLAQLPPAPRTIGSQLIESYTDFGLFLRDFSVRDEASRTRARDIASLTYLLLHSMAHHVMHGIARFSGLDLGSLSEVMFPADLAFVVHRRGMTEDLGNISSMWRDQNAAFLRHLVARRELRCGSGTLCDHRGGACPACIMIPETSCIAGNQLLSRAALVGGRAPLWDMNQTPLVGYYQVVQEVRQQAQRPAQG</sequence>
<dbReference type="Proteomes" id="UP000190092">
    <property type="component" value="Unassembled WGS sequence"/>
</dbReference>
<keyword evidence="3" id="KW-1185">Reference proteome</keyword>
<accession>A0A1T4JLD2</accession>
<protein>
    <submittedName>
        <fullName evidence="2">Uncharacterized protein</fullName>
    </submittedName>
</protein>
<organism evidence="2 3">
    <name type="scientific">Enhydrobacter aerosaccus</name>
    <dbReference type="NCBI Taxonomy" id="225324"/>
    <lineage>
        <taxon>Bacteria</taxon>
        <taxon>Pseudomonadati</taxon>
        <taxon>Pseudomonadota</taxon>
        <taxon>Alphaproteobacteria</taxon>
        <taxon>Hyphomicrobiales</taxon>
        <taxon>Enhydrobacter</taxon>
    </lineage>
</organism>
<feature type="region of interest" description="Disordered" evidence="1">
    <location>
        <begin position="1"/>
        <end position="24"/>
    </location>
</feature>
<evidence type="ECO:0000256" key="1">
    <source>
        <dbReference type="SAM" id="MobiDB-lite"/>
    </source>
</evidence>
<proteinExistence type="predicted"/>
<dbReference type="AlphaFoldDB" id="A0A1T4JLD2"/>
<dbReference type="EMBL" id="FUWJ01000001">
    <property type="protein sequence ID" value="SJZ30938.1"/>
    <property type="molecule type" value="Genomic_DNA"/>
</dbReference>
<dbReference type="STRING" id="225324.SAMN02745126_00100"/>
<dbReference type="OrthoDB" id="9134227at2"/>